<accession>A0A1V0ULK2</accession>
<evidence type="ECO:0000313" key="6">
    <source>
        <dbReference type="Proteomes" id="UP000192445"/>
    </source>
</evidence>
<organism evidence="5 6">
    <name type="scientific">Streptomyces violaceoruber</name>
    <dbReference type="NCBI Taxonomy" id="1935"/>
    <lineage>
        <taxon>Bacteria</taxon>
        <taxon>Bacillati</taxon>
        <taxon>Actinomycetota</taxon>
        <taxon>Actinomycetes</taxon>
        <taxon>Kitasatosporales</taxon>
        <taxon>Streptomycetaceae</taxon>
        <taxon>Streptomyces</taxon>
        <taxon>Streptomyces violaceoruber group</taxon>
    </lineage>
</organism>
<keyword evidence="1" id="KW-0677">Repeat</keyword>
<feature type="compositionally biased region" description="Basic and acidic residues" evidence="2">
    <location>
        <begin position="691"/>
        <end position="700"/>
    </location>
</feature>
<feature type="region of interest" description="Disordered" evidence="2">
    <location>
        <begin position="508"/>
        <end position="538"/>
    </location>
</feature>
<dbReference type="PANTHER" id="PTHR32305">
    <property type="match status" value="1"/>
</dbReference>
<sequence length="1078" mass="111757">MPALRRRRHFLPLAILAAATATATMATAVPASAQPTGAPAAAAGAPVPSPLGRTKAPASTPLKAVGEEGQPVVESAAADPGFYALGIGQVPWSEFYSAQLSDGVSAQVNYGNGNLLLTVDGFDIADVGPGLAYGNTFNSLNSVGWNATSGSDYLVKETTADGVSVEGPTGTVGVFARSGSGFAAAKGYKQDLTEASDKKSFTLTSRRTGEKTTFSRSGTTGVARVSKVEDKNGNATTITYSGSFTSKITSASGRTLSFTNDGKHITKVTDDTGRTISYTYSGDLIKTFTDTDGKTTVFDYDSSDRLVKVTTAEGRQTKFTWDSAKVASVNRVVTNSTGAGNTTVFTWALGPDNTSAEGFVQITDPRGNNTLKTVDGFWRTKKTEDPLGHSRSKSWGPDNDIATATDAMGASPEDGNVTSYTYDSAFNPTTVTLPTGASATSTWVKKGSGYFPETATSASSDKTANGYDTSGNLLTSTDSTTGGTGAKWTYDYNPRTGAMDCGGLPGQRCSATDPRDQKTSYTYDSKGNLTKVTPPSPLKPVTYTYDDLGRQKTVTDGRGVTTNYTYDGRDRVKTQNAGSANATFTYDADGNLTTRTTPGGTSTFTYDEQNRERTRALPGTPATSITYDATGNVATAVDAAGTVTYGYDDANQLTSVTEPGGAKTGFTYDNNGDRTRTTFPGGTTQTVTSDDSGRPTKIEVKSGSTSLSTISYDYADAGKDTDKVRKRTTDVAATAYTYDTLGRLTKAVETKSGSTTAGWSYCYDKAGNRTGRSTGTSLPSSCDDAQQKAVHNNAGELTSFDGNDAFTYDGAGNETSAASPTGTRTAETWTPYTQLGAYTQSGTTIDQTYAGTDNTQRLKAGSTTFTNAAVGITGQSAAGTATGFVREPSGTLVAMKSGGASRYYLTDAQNSVIGLVDPSGKRTATYSYGPYGEQRGNSGANQPFRYTSTYLDQSGVYKMGARYYDPDLGRFTQPDPSGQEANPYLYAAEDPVNRTDPTGLFGFSGILDNGSDIFGVVSGCVAGIGAAAETGTIGYAAAAGGAVGAGVGSAVGAGAAVVGSCALGGVAGYYGADIITYG</sequence>
<feature type="compositionally biased region" description="Polar residues" evidence="2">
    <location>
        <begin position="519"/>
        <end position="533"/>
    </location>
</feature>
<dbReference type="OrthoDB" id="291011at2"/>
<feature type="domain" description="Teneurin-like YD-shell" evidence="4">
    <location>
        <begin position="219"/>
        <end position="329"/>
    </location>
</feature>
<evidence type="ECO:0000259" key="4">
    <source>
        <dbReference type="Pfam" id="PF25023"/>
    </source>
</evidence>
<evidence type="ECO:0000256" key="2">
    <source>
        <dbReference type="SAM" id="MobiDB-lite"/>
    </source>
</evidence>
<dbReference type="KEGG" id="svu:B1H20_03455"/>
<name>A0A1V0ULK2_STRVN</name>
<gene>
    <name evidence="5" type="ORF">B1H20_03455</name>
</gene>
<dbReference type="RefSeq" id="WP_083193857.1">
    <property type="nucleotide sequence ID" value="NZ_CP020570.1"/>
</dbReference>
<dbReference type="PROSITE" id="PS51318">
    <property type="entry name" value="TAT"/>
    <property type="match status" value="1"/>
</dbReference>
<proteinExistence type="predicted"/>
<feature type="compositionally biased region" description="Low complexity" evidence="2">
    <location>
        <begin position="677"/>
        <end position="688"/>
    </location>
</feature>
<dbReference type="STRING" id="1935.B1H20_03455"/>
<feature type="region of interest" description="Disordered" evidence="2">
    <location>
        <begin position="670"/>
        <end position="700"/>
    </location>
</feature>
<dbReference type="NCBIfam" id="TIGR03696">
    <property type="entry name" value="Rhs_assc_core"/>
    <property type="match status" value="1"/>
</dbReference>
<feature type="compositionally biased region" description="Low complexity" evidence="2">
    <location>
        <begin position="34"/>
        <end position="46"/>
    </location>
</feature>
<dbReference type="InterPro" id="IPR006311">
    <property type="entry name" value="TAT_signal"/>
</dbReference>
<keyword evidence="3" id="KW-0732">Signal</keyword>
<dbReference type="EMBL" id="CP020570">
    <property type="protein sequence ID" value="ARF65996.1"/>
    <property type="molecule type" value="Genomic_DNA"/>
</dbReference>
<dbReference type="NCBIfam" id="TIGR01643">
    <property type="entry name" value="YD_repeat_2x"/>
    <property type="match status" value="3"/>
</dbReference>
<feature type="signal peptide" evidence="3">
    <location>
        <begin position="1"/>
        <end position="33"/>
    </location>
</feature>
<dbReference type="AlphaFoldDB" id="A0A1V0ULK2"/>
<dbReference type="InterPro" id="IPR006530">
    <property type="entry name" value="YD"/>
</dbReference>
<feature type="domain" description="Teneurin-like YD-shell" evidence="4">
    <location>
        <begin position="882"/>
        <end position="977"/>
    </location>
</feature>
<dbReference type="Gene3D" id="2.180.10.10">
    <property type="entry name" value="RHS repeat-associated core"/>
    <property type="match status" value="3"/>
</dbReference>
<dbReference type="InterPro" id="IPR056823">
    <property type="entry name" value="TEN-like_YD-shell"/>
</dbReference>
<dbReference type="InterPro" id="IPR050708">
    <property type="entry name" value="T6SS_VgrG/RHS"/>
</dbReference>
<dbReference type="InterPro" id="IPR022385">
    <property type="entry name" value="Rhs_assc_core"/>
</dbReference>
<dbReference type="PANTHER" id="PTHR32305:SF15">
    <property type="entry name" value="PROTEIN RHSA-RELATED"/>
    <property type="match status" value="1"/>
</dbReference>
<evidence type="ECO:0000256" key="3">
    <source>
        <dbReference type="SAM" id="SignalP"/>
    </source>
</evidence>
<reference evidence="5 6" key="1">
    <citation type="submission" date="2017-03" db="EMBL/GenBank/DDBJ databases">
        <title>Complete Genome Sequence of a natural compounds producer, Streptomyces violaceus S21.</title>
        <authorList>
            <person name="Zhong C."/>
            <person name="Zhao Z."/>
            <person name="Fu J."/>
            <person name="Zong G."/>
            <person name="Qin R."/>
            <person name="Cao G."/>
        </authorList>
    </citation>
    <scope>NUCLEOTIDE SEQUENCE [LARGE SCALE GENOMIC DNA]</scope>
    <source>
        <strain evidence="5 6">S21</strain>
    </source>
</reference>
<feature type="region of interest" description="Disordered" evidence="2">
    <location>
        <begin position="34"/>
        <end position="57"/>
    </location>
</feature>
<dbReference type="Proteomes" id="UP000192445">
    <property type="component" value="Chromosome"/>
</dbReference>
<evidence type="ECO:0000256" key="1">
    <source>
        <dbReference type="ARBA" id="ARBA00022737"/>
    </source>
</evidence>
<protein>
    <recommendedName>
        <fullName evidence="4">Teneurin-like YD-shell domain-containing protein</fullName>
    </recommendedName>
</protein>
<dbReference type="Pfam" id="PF25023">
    <property type="entry name" value="TEN_YD-shell"/>
    <property type="match status" value="2"/>
</dbReference>
<dbReference type="InterPro" id="IPR031325">
    <property type="entry name" value="RHS_repeat"/>
</dbReference>
<feature type="chain" id="PRO_5013047256" description="Teneurin-like YD-shell domain-containing protein" evidence="3">
    <location>
        <begin position="34"/>
        <end position="1078"/>
    </location>
</feature>
<dbReference type="Pfam" id="PF05593">
    <property type="entry name" value="RHS_repeat"/>
    <property type="match status" value="4"/>
</dbReference>
<evidence type="ECO:0000313" key="5">
    <source>
        <dbReference type="EMBL" id="ARF65996.1"/>
    </source>
</evidence>